<dbReference type="Proteomes" id="UP000006727">
    <property type="component" value="Chromosome 19"/>
</dbReference>
<dbReference type="EMBL" id="ABEU02000019">
    <property type="protein sequence ID" value="PNR33780.1"/>
    <property type="molecule type" value="Genomic_DNA"/>
</dbReference>
<accession>A9SRQ5</accession>
<evidence type="ECO:0000313" key="4">
    <source>
        <dbReference type="EnsemblPlants" id="Pp3c19_2740V3.1"/>
    </source>
</evidence>
<organism evidence="3">
    <name type="scientific">Physcomitrium patens</name>
    <name type="common">Spreading-leaved earth moss</name>
    <name type="synonym">Physcomitrella patens</name>
    <dbReference type="NCBI Taxonomy" id="3218"/>
    <lineage>
        <taxon>Eukaryota</taxon>
        <taxon>Viridiplantae</taxon>
        <taxon>Streptophyta</taxon>
        <taxon>Embryophyta</taxon>
        <taxon>Bryophyta</taxon>
        <taxon>Bryophytina</taxon>
        <taxon>Bryopsida</taxon>
        <taxon>Funariidae</taxon>
        <taxon>Funariales</taxon>
        <taxon>Funariaceae</taxon>
        <taxon>Physcomitrium</taxon>
    </lineage>
</organism>
<reference evidence="3 5" key="2">
    <citation type="journal article" date="2018" name="Plant J.">
        <title>The Physcomitrella patens chromosome-scale assembly reveals moss genome structure and evolution.</title>
        <authorList>
            <person name="Lang D."/>
            <person name="Ullrich K.K."/>
            <person name="Murat F."/>
            <person name="Fuchs J."/>
            <person name="Jenkins J."/>
            <person name="Haas F.B."/>
            <person name="Piednoel M."/>
            <person name="Gundlach H."/>
            <person name="Van Bel M."/>
            <person name="Meyberg R."/>
            <person name="Vives C."/>
            <person name="Morata J."/>
            <person name="Symeonidi A."/>
            <person name="Hiss M."/>
            <person name="Muchero W."/>
            <person name="Kamisugi Y."/>
            <person name="Saleh O."/>
            <person name="Blanc G."/>
            <person name="Decker E.L."/>
            <person name="van Gessel N."/>
            <person name="Grimwood J."/>
            <person name="Hayes R.D."/>
            <person name="Graham S.W."/>
            <person name="Gunter L.E."/>
            <person name="McDaniel S.F."/>
            <person name="Hoernstein S.N.W."/>
            <person name="Larsson A."/>
            <person name="Li F.W."/>
            <person name="Perroud P.F."/>
            <person name="Phillips J."/>
            <person name="Ranjan P."/>
            <person name="Rokshar D.S."/>
            <person name="Rothfels C.J."/>
            <person name="Schneider L."/>
            <person name="Shu S."/>
            <person name="Stevenson D.W."/>
            <person name="Thummler F."/>
            <person name="Tillich M."/>
            <person name="Villarreal Aguilar J.C."/>
            <person name="Widiez T."/>
            <person name="Wong G.K."/>
            <person name="Wymore A."/>
            <person name="Zhang Y."/>
            <person name="Zimmer A.D."/>
            <person name="Quatrano R.S."/>
            <person name="Mayer K.F.X."/>
            <person name="Goodstein D."/>
            <person name="Casacuberta J.M."/>
            <person name="Vandepoele K."/>
            <person name="Reski R."/>
            <person name="Cuming A.C."/>
            <person name="Tuskan G.A."/>
            <person name="Maumus F."/>
            <person name="Salse J."/>
            <person name="Schmutz J."/>
            <person name="Rensing S.A."/>
        </authorList>
    </citation>
    <scope>NUCLEOTIDE SEQUENCE [LARGE SCALE GENOMIC DNA]</scope>
    <source>
        <strain evidence="4 5">cv. Gransden 2004</strain>
    </source>
</reference>
<dbReference type="PaxDb" id="3218-PP1S109_90V6.1"/>
<keyword evidence="5" id="KW-1185">Reference proteome</keyword>
<dbReference type="Gramene" id="Pp3c19_2740V3.1">
    <property type="protein sequence ID" value="Pp3c19_2740V3.1"/>
    <property type="gene ID" value="Pp3c19_2740"/>
</dbReference>
<reference evidence="3 5" key="1">
    <citation type="journal article" date="2008" name="Science">
        <title>The Physcomitrella genome reveals evolutionary insights into the conquest of land by plants.</title>
        <authorList>
            <person name="Rensing S."/>
            <person name="Lang D."/>
            <person name="Zimmer A."/>
            <person name="Terry A."/>
            <person name="Salamov A."/>
            <person name="Shapiro H."/>
            <person name="Nishiyama T."/>
            <person name="Perroud P.-F."/>
            <person name="Lindquist E."/>
            <person name="Kamisugi Y."/>
            <person name="Tanahashi T."/>
            <person name="Sakakibara K."/>
            <person name="Fujita T."/>
            <person name="Oishi K."/>
            <person name="Shin-I T."/>
            <person name="Kuroki Y."/>
            <person name="Toyoda A."/>
            <person name="Suzuki Y."/>
            <person name="Hashimoto A."/>
            <person name="Yamaguchi K."/>
            <person name="Sugano A."/>
            <person name="Kohara Y."/>
            <person name="Fujiyama A."/>
            <person name="Anterola A."/>
            <person name="Aoki S."/>
            <person name="Ashton N."/>
            <person name="Barbazuk W.B."/>
            <person name="Barker E."/>
            <person name="Bennetzen J."/>
            <person name="Bezanilla M."/>
            <person name="Blankenship R."/>
            <person name="Cho S.H."/>
            <person name="Dutcher S."/>
            <person name="Estelle M."/>
            <person name="Fawcett J.A."/>
            <person name="Gundlach H."/>
            <person name="Hanada K."/>
            <person name="Heyl A."/>
            <person name="Hicks K.A."/>
            <person name="Hugh J."/>
            <person name="Lohr M."/>
            <person name="Mayer K."/>
            <person name="Melkozernov A."/>
            <person name="Murata T."/>
            <person name="Nelson D."/>
            <person name="Pils B."/>
            <person name="Prigge M."/>
            <person name="Reiss B."/>
            <person name="Renner T."/>
            <person name="Rombauts S."/>
            <person name="Rushton P."/>
            <person name="Sanderfoot A."/>
            <person name="Schween G."/>
            <person name="Shiu S.-H."/>
            <person name="Stueber K."/>
            <person name="Theodoulou F.L."/>
            <person name="Tu H."/>
            <person name="Van de Peer Y."/>
            <person name="Verrier P.J."/>
            <person name="Waters E."/>
            <person name="Wood A."/>
            <person name="Yang L."/>
            <person name="Cove D."/>
            <person name="Cuming A."/>
            <person name="Hasebe M."/>
            <person name="Lucas S."/>
            <person name="Mishler D.B."/>
            <person name="Reski R."/>
            <person name="Grigoriev I."/>
            <person name="Quatrano R.S."/>
            <person name="Boore J.L."/>
        </authorList>
    </citation>
    <scope>NUCLEOTIDE SEQUENCE [LARGE SCALE GENOMIC DNA]</scope>
    <source>
        <strain evidence="4 5">cv. Gransden 2004</strain>
    </source>
</reference>
<dbReference type="OMA" id="PFAEKAW"/>
<evidence type="ECO:0000256" key="1">
    <source>
        <dbReference type="SAM" id="MobiDB-lite"/>
    </source>
</evidence>
<protein>
    <submittedName>
        <fullName evidence="3 4">Uncharacterized protein</fullName>
    </submittedName>
</protein>
<dbReference type="InParanoid" id="A9SRQ5"/>
<name>A9SRQ5_PHYPA</name>
<sequence>MAMASLSMALNWTPLQISGQQQQPFLRTKTTLVSTSRVSCSAAEPRNLPLCAARSASGDAEGTGNLVGGFLVPLLAAALVGSAPLLEVVIKPPAAIADTTSAEEYKELLQRIKEKRGRQGFSAPAPSVAPAPAVAVQPEQTTTSSAASVLKEAAEKARQEREAEALRAERQEAEKQAEARRAREATTAAQIAERERAAVEKVNRQKDGVPSITIKKKTHGFLPLFVSQFFLLLATLGVGAVLFVLPEKQLKEIQDKIDEAVDKVTPIAEDIYVKGKPFAEKAWVKAQEAGVVAKPYVEKAWEQAKPMAAKAVDASKPLLKEAQAKANELLQEAQKKAE</sequence>
<evidence type="ECO:0000313" key="5">
    <source>
        <dbReference type="Proteomes" id="UP000006727"/>
    </source>
</evidence>
<feature type="compositionally biased region" description="Polar residues" evidence="1">
    <location>
        <begin position="138"/>
        <end position="147"/>
    </location>
</feature>
<gene>
    <name evidence="3" type="ORF">PHYPA_023596</name>
</gene>
<keyword evidence="2" id="KW-1133">Transmembrane helix</keyword>
<evidence type="ECO:0000256" key="2">
    <source>
        <dbReference type="SAM" id="Phobius"/>
    </source>
</evidence>
<feature type="region of interest" description="Disordered" evidence="1">
    <location>
        <begin position="117"/>
        <end position="189"/>
    </location>
</feature>
<proteinExistence type="predicted"/>
<feature type="transmembrane region" description="Helical" evidence="2">
    <location>
        <begin position="221"/>
        <end position="245"/>
    </location>
</feature>
<dbReference type="EnsemblPlants" id="Pp3c19_2740V3.1">
    <property type="protein sequence ID" value="Pp3c19_2740V3.1"/>
    <property type="gene ID" value="Pp3c19_2740"/>
</dbReference>
<feature type="compositionally biased region" description="Low complexity" evidence="1">
    <location>
        <begin position="122"/>
        <end position="136"/>
    </location>
</feature>
<dbReference type="AlphaFoldDB" id="A9SRQ5"/>
<keyword evidence="2" id="KW-0812">Transmembrane</keyword>
<dbReference type="EnsemblPlants" id="Pp3c19_2740V3.2">
    <property type="protein sequence ID" value="Pp3c19_2740V3.2"/>
    <property type="gene ID" value="Pp3c19_2740"/>
</dbReference>
<feature type="compositionally biased region" description="Basic and acidic residues" evidence="1">
    <location>
        <begin position="152"/>
        <end position="184"/>
    </location>
</feature>
<keyword evidence="2" id="KW-0472">Membrane</keyword>
<dbReference type="Gramene" id="Pp3c19_2740V3.2">
    <property type="protein sequence ID" value="Pp3c19_2740V3.2"/>
    <property type="gene ID" value="Pp3c19_2740"/>
</dbReference>
<dbReference type="HOGENOM" id="CLU_822305_0_0_1"/>
<evidence type="ECO:0000313" key="3">
    <source>
        <dbReference type="EMBL" id="PNR33780.1"/>
    </source>
</evidence>
<reference evidence="4" key="3">
    <citation type="submission" date="2020-12" db="UniProtKB">
        <authorList>
            <consortium name="EnsemblPlants"/>
        </authorList>
    </citation>
    <scope>IDENTIFICATION</scope>
</reference>